<evidence type="ECO:0000313" key="2">
    <source>
        <dbReference type="Proteomes" id="UP000441399"/>
    </source>
</evidence>
<dbReference type="AlphaFoldDB" id="A0A5S9PM74"/>
<protein>
    <submittedName>
        <fullName evidence="1">Uncharacterized protein</fullName>
    </submittedName>
</protein>
<dbReference type="InterPro" id="IPR015943">
    <property type="entry name" value="WD40/YVTN_repeat-like_dom_sf"/>
</dbReference>
<reference evidence="1 2" key="1">
    <citation type="submission" date="2019-11" db="EMBL/GenBank/DDBJ databases">
        <authorList>
            <person name="Holert J."/>
        </authorList>
    </citation>
    <scope>NUCLEOTIDE SEQUENCE [LARGE SCALE GENOMIC DNA]</scope>
    <source>
        <strain evidence="1">SB11_3</strain>
    </source>
</reference>
<name>A0A5S9PM74_9GAMM</name>
<dbReference type="SUPFAM" id="SSF63825">
    <property type="entry name" value="YWTD domain"/>
    <property type="match status" value="1"/>
</dbReference>
<dbReference type="InterPro" id="IPR011044">
    <property type="entry name" value="Quino_amine_DH_bsu"/>
</dbReference>
<dbReference type="Gene3D" id="2.120.10.30">
    <property type="entry name" value="TolB, C-terminal domain"/>
    <property type="match status" value="1"/>
</dbReference>
<dbReference type="SUPFAM" id="SSF50969">
    <property type="entry name" value="YVTN repeat-like/Quinoprotein amine dehydrogenase"/>
    <property type="match status" value="1"/>
</dbReference>
<proteinExistence type="predicted"/>
<gene>
    <name evidence="1" type="ORF">OPDIPICF_00912</name>
</gene>
<organism evidence="1 2">
    <name type="scientific">BD1-7 clade bacterium</name>
    <dbReference type="NCBI Taxonomy" id="2029982"/>
    <lineage>
        <taxon>Bacteria</taxon>
        <taxon>Pseudomonadati</taxon>
        <taxon>Pseudomonadota</taxon>
        <taxon>Gammaproteobacteria</taxon>
        <taxon>Cellvibrionales</taxon>
        <taxon>Spongiibacteraceae</taxon>
        <taxon>BD1-7 clade</taxon>
    </lineage>
</organism>
<dbReference type="EMBL" id="CACSIO010000012">
    <property type="protein sequence ID" value="CAA0105018.1"/>
    <property type="molecule type" value="Genomic_DNA"/>
</dbReference>
<dbReference type="InterPro" id="IPR011042">
    <property type="entry name" value="6-blade_b-propeller_TolB-like"/>
</dbReference>
<accession>A0A5S9PM74</accession>
<keyword evidence="2" id="KW-1185">Reference proteome</keyword>
<evidence type="ECO:0000313" key="1">
    <source>
        <dbReference type="EMBL" id="CAA0105018.1"/>
    </source>
</evidence>
<dbReference type="OrthoDB" id="5745261at2"/>
<dbReference type="Gene3D" id="2.130.10.10">
    <property type="entry name" value="YVTN repeat-like/Quinoprotein amine dehydrogenase"/>
    <property type="match status" value="2"/>
</dbReference>
<sequence>MAYDAATNSFYFVRTQLGAVYQVDAQTRERRVLVQLKDVEDVDGSYINGLAGPLALSEDGQTLYVIAEGRWDDQLLLTVAVDTAKVEVEVGETHPGYNTFDDHHTNAMTLAPSRGAQGQLLFGTDSSNGYVLVYDIASRELNRLSIERVNTITGQSNSEPAWVVMKGANTLMLAGDHQSDFFTVDVDLSSCDGQTDCTLTTSNLRTSFDGAACVGARNQREMAFHSDALAAVYLTGDKACGLDLTTGVISEFLTSEAVLVEETNEFGIAGNALYMNGRSAFEYQTFSVNLPADFLVNGHGMSQVFFEAPSFGDPTVSVSTPRKVVVDEATETVYWIDRGVDKIYQLKGNDWSLFADVSASDSLEESVFNPTDKVLYSVNDSGDSKVLRYDAETSAESELFGQGLPYDKYESIALDVEGQLLYVAHRYNSVPVGFGRMSLLVWDIANANMREVAAITSDIDFTDITASYDMSYDAENRRVLFYSSCDGNPIVAIDVDNGERSILSSDAMFKDALSTSNARGQALDASNNRLLITSQSNQHVYAVDLDDGTRSPLSEPIATFGPLMWQPKGISLLENKQLVYVTDERRDALFQVDLTTGYRVLVHDN</sequence>
<dbReference type="Proteomes" id="UP000441399">
    <property type="component" value="Unassembled WGS sequence"/>
</dbReference>